<feature type="domain" description="Cyclophilin-like" evidence="1">
    <location>
        <begin position="42"/>
        <end position="138"/>
    </location>
</feature>
<dbReference type="AlphaFoldDB" id="A0AAJ5QL55"/>
<keyword evidence="3" id="KW-1185">Reference proteome</keyword>
<accession>A0AAJ5QL55</accession>
<name>A0AAJ5QL55_9GAMM</name>
<dbReference type="Proteomes" id="UP001211544">
    <property type="component" value="Chromosome"/>
</dbReference>
<protein>
    <submittedName>
        <fullName evidence="2">Cyclophilin-like fold protein</fullName>
    </submittedName>
</protein>
<dbReference type="SUPFAM" id="SSF50891">
    <property type="entry name" value="Cyclophilin-like"/>
    <property type="match status" value="1"/>
</dbReference>
<sequence>MNNSKSGIGRFSKLVFMMIAVGCLLLKYSHLSAQEISMHVKIHIDGRTFSATLNDSQASRDFVAMMPLTLQLNDYAGAEKISDLPGRLSTSDSPRGSDAIKGDICLYAPWGNLAIFYKTQSYAVGLVKLGQLDAPESFPFKANTISAVFERAD</sequence>
<dbReference type="EMBL" id="CP104758">
    <property type="protein sequence ID" value="WBG92517.1"/>
    <property type="molecule type" value="Genomic_DNA"/>
</dbReference>
<dbReference type="RefSeq" id="WP_269950229.1">
    <property type="nucleotide sequence ID" value="NZ_CP104758.1"/>
</dbReference>
<reference evidence="2 3" key="1">
    <citation type="journal article" date="2022" name="J Glob Antimicrob Resist">
        <title>First complete genome of a multidrug resistant strain of the novel human pathogen Kalamiella piersonii (GABEKP28) identified in human saliva.</title>
        <authorList>
            <person name="McDonagh F."/>
            <person name="Singh N.K."/>
            <person name="Venkateswaran K."/>
            <person name="Lonappan A.M."/>
            <person name="Hallahan B."/>
            <person name="Tuohy A."/>
            <person name="Burke L."/>
            <person name="Kovarova A."/>
            <person name="Miliotis G."/>
        </authorList>
    </citation>
    <scope>NUCLEOTIDE SEQUENCE [LARGE SCALE GENOMIC DNA]</scope>
    <source>
        <strain evidence="2 3">GABEKP28</strain>
    </source>
</reference>
<evidence type="ECO:0000313" key="3">
    <source>
        <dbReference type="Proteomes" id="UP001211544"/>
    </source>
</evidence>
<gene>
    <name evidence="2" type="ORF">N5580_08375</name>
</gene>
<dbReference type="InterPro" id="IPR029000">
    <property type="entry name" value="Cyclophilin-like_dom_sf"/>
</dbReference>
<proteinExistence type="predicted"/>
<dbReference type="Pfam" id="PF18050">
    <property type="entry name" value="Cyclophil_like2"/>
    <property type="match status" value="1"/>
</dbReference>
<evidence type="ECO:0000259" key="1">
    <source>
        <dbReference type="Pfam" id="PF18050"/>
    </source>
</evidence>
<dbReference type="Gene3D" id="2.40.100.20">
    <property type="match status" value="1"/>
</dbReference>
<organism evidence="2 3">
    <name type="scientific">Pantoea piersonii</name>
    <dbReference type="NCBI Taxonomy" id="2364647"/>
    <lineage>
        <taxon>Bacteria</taxon>
        <taxon>Pseudomonadati</taxon>
        <taxon>Pseudomonadota</taxon>
        <taxon>Gammaproteobacteria</taxon>
        <taxon>Enterobacterales</taxon>
        <taxon>Erwiniaceae</taxon>
        <taxon>Pantoea</taxon>
    </lineage>
</organism>
<evidence type="ECO:0000313" key="2">
    <source>
        <dbReference type="EMBL" id="WBG92517.1"/>
    </source>
</evidence>
<dbReference type="KEGG" id="kpie:N5580_08375"/>
<dbReference type="InterPro" id="IPR041183">
    <property type="entry name" value="Cyclophilin-like"/>
</dbReference>